<evidence type="ECO:0000313" key="2">
    <source>
        <dbReference type="EMBL" id="MCA9386728.1"/>
    </source>
</evidence>
<feature type="compositionally biased region" description="Polar residues" evidence="1">
    <location>
        <begin position="1463"/>
        <end position="1472"/>
    </location>
</feature>
<comment type="caution">
    <text evidence="2">The sequence shown here is derived from an EMBL/GenBank/DDBJ whole genome shotgun (WGS) entry which is preliminary data.</text>
</comment>
<feature type="region of interest" description="Disordered" evidence="1">
    <location>
        <begin position="130"/>
        <end position="168"/>
    </location>
</feature>
<dbReference type="Proteomes" id="UP000714915">
    <property type="component" value="Unassembled WGS sequence"/>
</dbReference>
<feature type="region of interest" description="Disordered" evidence="1">
    <location>
        <begin position="1"/>
        <end position="24"/>
    </location>
</feature>
<feature type="compositionally biased region" description="Polar residues" evidence="1">
    <location>
        <begin position="1"/>
        <end position="18"/>
    </location>
</feature>
<sequence length="1997" mass="220806">MSDVSDQTTNESVSSVAENITPAGVSDVKVEDNGIVVKTRYGYEAYGLDEAENAIRHNPDLSEDQKHDLINQVYQHNNQPRYQDITEVSDGYLVQTPQGGVQHIGRDEIDKIQEINPKIKNFRIQELRNKNNAEQPQEVMQDPDASVEQLDETPVNADPKPDTSKPANEVIQVNTDNESIDLPSGVILTDEGVKITQPDNGGEYKIEELDWIPDQILSREQKNQIRRHFYSTNKEVLVNRNKPTEQINNNQTDVNELRSRIQQADNISDVQNLLSEIENSDLDQVLVDTLRRDIKDRQVALQRIDRSKPEETNENDEDVTLPWREPNTAKDKAAPTPAVANLDTKDDSPTVTADDFDDIFGDDPFGDDDFDIEMDDDLITTEDFTEEVLNDMEELEDEAEKSWQERFSSTKRIALNVLNTALAKSKQAWQHGKNITEELRPKHAYEKYLENTIGTKPSKEQIDAAKTKLREIREQQRQKEQDNLVIVKTEKVGFFENMFSTKDQRGVTYTFPYGMARRIVTGIIGTSRLVDRLENMTIDNQKIGFYRARWRMNANTDQEYYKAQSELTLYNRAILGIRDFFKVYRAGDFVRNQAIDWGQEHSIRELARQLDLVGLNRGEFVQRLAEDNGIFNIKKSSLSEFFERSSQSGLLRMIPAVAIRAAASTSAVLAPPLFIPAYLLSNTISPILSMSIFQQQIREDQGEDVWKKMKWPTYATGLVSAVLSYFLMVPWVKDHVGQELQNSAKGVLKNEQVQNATKMASAWTSRMATSLVLSQVVLRTWSSIKNKVGWASAENSRITGQCTQVASQFASFGAFANYSLNYVNSQGGPVSIIDRIFDKDTKVDAASNLQEVFSDSGEVSEDMQSTLNDILNSRVNSGNEAVTLSGGQIAYLNNEGVLEPLQYPEVPTGVLNEALNNQPSGGLGPLVSDVARRIDEGVPILDSLTRGVDRDQMVVSFGGELKNVTQIQLAENATVPFEGRTLLNVHDDSGNGTLYYNHDQVGYSLNNGELNLIHSPETDGLPEIYVQNLDNPQEYYDVLEVESYISGARSDIPNPTFLSINKDGVSFVLTPVEDVPNVDDSIFEGRATYVNPLDLNSNNIYDASGNIIGFRAENIKIPIEGREFSINDTYAIQSPTEANQYFIPVTNSSRIGLERDTDGQFVVNKVVFNDREYLYGQSPDEAGTVFYYPGSATENPSAVELIRDATTGGVTVQEVFKINPTNDPNVFELPFGVDPNNLASLQEQASTIDQIDFFTTNDAGKIVGIGPAGNGIRRVFESTGHAPGSTLRLIENQRVIGNNIHTIATGNLQNGSVQYLVPADGSADPGDLVYSLNSEAPTTFAPNATHTAYLMGTTAGELPATIVFDNGGNIISFNGTNLTLENGSLNYDLINTIHRDFGIDTNRPISLDRSNLDVTYRRIEDTTEFNPLPEQPVTPEAANLPESPAAAPAAIPENNGNLLDAAQNGQGQTTNLPGQVSGLPVPGRIESGSESVEGPFTNTLPGRAETGGELVNSSNTKPVVTTSTVVDPRILEQALRAENYAYGYNTGAMYVATDVYNQLSSINTETEFNNFMREFGIASLPEGIDANYYIGNVENQWKLSFDVAEAITHTNQLDKLQGLRDSSNPLTETRDIVNAWRQGVQDSDYTVNVDNYTDYTTPLRVAIENTESASQNTQLTGPLSGNNSSVEDLMRTLSVNGIEYNVTIGPDGEIVVTYLDPNTNEVRTMQGNNELTFQIPLILKQKINGDPGLLELIGNGIGDVLEAGQSVLEQVLDAGGDALNKLDRGLNRELGSGDDSVGLFQNLISENLGEGTRAGQELRSIIDPIPNVSTLSLIGVAALGFNNDRYIGRSIRLLPNYILGSTRFLDRAAAKSPRSPVGIAGRILIPQSKRAELDIIRMERNQKKLRDLMDKIDLMKVNRGYGVPGVAITATTGPEADFKSDQVKKAQKIVDRMKKYSTRYALDSKQIKRTEVKAKLDKRQADVGAAHTSLVSRIANI</sequence>
<dbReference type="EMBL" id="JAGQLF010000013">
    <property type="protein sequence ID" value="MCA9386728.1"/>
    <property type="molecule type" value="Genomic_DNA"/>
</dbReference>
<reference evidence="2" key="1">
    <citation type="submission" date="2020-04" db="EMBL/GenBank/DDBJ databases">
        <authorList>
            <person name="Zhang T."/>
        </authorList>
    </citation>
    <scope>NUCLEOTIDE SEQUENCE</scope>
    <source>
        <strain evidence="2">HKST-UBA09</strain>
    </source>
</reference>
<feature type="compositionally biased region" description="Low complexity" evidence="1">
    <location>
        <begin position="1435"/>
        <end position="1455"/>
    </location>
</feature>
<name>A0A955RLW0_9BACT</name>
<organism evidence="2 3">
    <name type="scientific">Candidatus Dojkabacteria bacterium</name>
    <dbReference type="NCBI Taxonomy" id="2099670"/>
    <lineage>
        <taxon>Bacteria</taxon>
        <taxon>Candidatus Dojkabacteria</taxon>
    </lineage>
</organism>
<gene>
    <name evidence="2" type="ORF">KC669_01710</name>
</gene>
<feature type="region of interest" description="Disordered" evidence="1">
    <location>
        <begin position="305"/>
        <end position="350"/>
    </location>
</feature>
<protein>
    <submittedName>
        <fullName evidence="2">Uncharacterized protein</fullName>
    </submittedName>
</protein>
<evidence type="ECO:0000256" key="1">
    <source>
        <dbReference type="SAM" id="MobiDB-lite"/>
    </source>
</evidence>
<proteinExistence type="predicted"/>
<accession>A0A955RLW0</accession>
<evidence type="ECO:0000313" key="3">
    <source>
        <dbReference type="Proteomes" id="UP000714915"/>
    </source>
</evidence>
<reference evidence="2" key="2">
    <citation type="journal article" date="2021" name="Microbiome">
        <title>Successional dynamics and alternative stable states in a saline activated sludge microbial community over 9 years.</title>
        <authorList>
            <person name="Wang Y."/>
            <person name="Ye J."/>
            <person name="Ju F."/>
            <person name="Liu L."/>
            <person name="Boyd J.A."/>
            <person name="Deng Y."/>
            <person name="Parks D.H."/>
            <person name="Jiang X."/>
            <person name="Yin X."/>
            <person name="Woodcroft B.J."/>
            <person name="Tyson G.W."/>
            <person name="Hugenholtz P."/>
            <person name="Polz M.F."/>
            <person name="Zhang T."/>
        </authorList>
    </citation>
    <scope>NUCLEOTIDE SEQUENCE</scope>
    <source>
        <strain evidence="2">HKST-UBA09</strain>
    </source>
</reference>
<feature type="region of interest" description="Disordered" evidence="1">
    <location>
        <begin position="1422"/>
        <end position="1472"/>
    </location>
</feature>